<dbReference type="SUPFAM" id="SSF56112">
    <property type="entry name" value="Protein kinase-like (PK-like)"/>
    <property type="match status" value="1"/>
</dbReference>
<reference evidence="10 11" key="1">
    <citation type="submission" date="2020-01" db="EMBL/GenBank/DDBJ databases">
        <authorList>
            <person name="Gupta K D."/>
        </authorList>
    </citation>
    <scope>NUCLEOTIDE SEQUENCE [LARGE SCALE GENOMIC DNA]</scope>
</reference>
<dbReference type="InterPro" id="IPR011009">
    <property type="entry name" value="Kinase-like_dom_sf"/>
</dbReference>
<dbReference type="InterPro" id="IPR000719">
    <property type="entry name" value="Prot_kinase_dom"/>
</dbReference>
<dbReference type="GO" id="GO:0050684">
    <property type="term" value="P:regulation of mRNA processing"/>
    <property type="evidence" value="ECO:0007669"/>
    <property type="project" value="TreeGrafter"/>
</dbReference>
<name>A0A8S0VUZ1_CYCAE</name>
<dbReference type="Pfam" id="PF00069">
    <property type="entry name" value="Pkinase"/>
    <property type="match status" value="1"/>
</dbReference>
<dbReference type="Gene3D" id="3.30.200.20">
    <property type="entry name" value="Phosphorylase Kinase, domain 1"/>
    <property type="match status" value="1"/>
</dbReference>
<dbReference type="GO" id="GO:0005634">
    <property type="term" value="C:nucleus"/>
    <property type="evidence" value="ECO:0007669"/>
    <property type="project" value="TreeGrafter"/>
</dbReference>
<accession>A0A8S0VUZ1</accession>
<dbReference type="AlphaFoldDB" id="A0A8S0VUZ1"/>
<dbReference type="GO" id="GO:0004674">
    <property type="term" value="F:protein serine/threonine kinase activity"/>
    <property type="evidence" value="ECO:0007669"/>
    <property type="project" value="UniProtKB-KW"/>
</dbReference>
<sequence length="363" mass="39846">MPSPSSPTLTMSLFPEEQLDSPLGYFPAQPGQTFKEGGWTIVRKLGWGPRSSTWLAVDNKEGVDRYGAIKILTAAATEDSTGKIERDILLGPVKNIQNGVPELLTNFYEHDTKGKRHLCLVFRVLGHSVEELRLSNIYDGEYLPLHIVQKVVGDISERLAQLADQRFVHGAVTADNFLFWSVQAAVDIRKMLAKSPSNKAEKILGSDGVTYPVVKSQPIPNGFRWDSPEEDIMRAVIYLSNYAHARPIGGAGTLESPKNFLPPEALQGGRVDHKSDIWMLGCTTYLLLTGNVLFSDSYIGSPTKTAAEVLGKLETLLTESEKLAENDISSAALFLRSCLAIKPTNRASAEDILRGGWIKTGYS</sequence>
<organism evidence="10 11">
    <name type="scientific">Cyclocybe aegerita</name>
    <name type="common">Black poplar mushroom</name>
    <name type="synonym">Agrocybe aegerita</name>
    <dbReference type="NCBI Taxonomy" id="1973307"/>
    <lineage>
        <taxon>Eukaryota</taxon>
        <taxon>Fungi</taxon>
        <taxon>Dikarya</taxon>
        <taxon>Basidiomycota</taxon>
        <taxon>Agaricomycotina</taxon>
        <taxon>Agaricomycetes</taxon>
        <taxon>Agaricomycetidae</taxon>
        <taxon>Agaricales</taxon>
        <taxon>Agaricineae</taxon>
        <taxon>Bolbitiaceae</taxon>
        <taxon>Cyclocybe</taxon>
    </lineage>
</organism>
<evidence type="ECO:0000313" key="10">
    <source>
        <dbReference type="EMBL" id="CAA7262950.1"/>
    </source>
</evidence>
<evidence type="ECO:0000256" key="3">
    <source>
        <dbReference type="ARBA" id="ARBA00022679"/>
    </source>
</evidence>
<evidence type="ECO:0000256" key="4">
    <source>
        <dbReference type="ARBA" id="ARBA00022741"/>
    </source>
</evidence>
<dbReference type="PANTHER" id="PTHR47634:SF24">
    <property type="entry name" value="SRSF PROTEIN KINASE 3-LIKE ISOFORM X1"/>
    <property type="match status" value="1"/>
</dbReference>
<evidence type="ECO:0000256" key="2">
    <source>
        <dbReference type="ARBA" id="ARBA00022527"/>
    </source>
</evidence>
<keyword evidence="4" id="KW-0547">Nucleotide-binding</keyword>
<evidence type="ECO:0000256" key="5">
    <source>
        <dbReference type="ARBA" id="ARBA00022777"/>
    </source>
</evidence>
<comment type="catalytic activity">
    <reaction evidence="7">
        <text>L-threonyl-[protein] + ATP = O-phospho-L-threonyl-[protein] + ADP + H(+)</text>
        <dbReference type="Rhea" id="RHEA:46608"/>
        <dbReference type="Rhea" id="RHEA-COMP:11060"/>
        <dbReference type="Rhea" id="RHEA-COMP:11605"/>
        <dbReference type="ChEBI" id="CHEBI:15378"/>
        <dbReference type="ChEBI" id="CHEBI:30013"/>
        <dbReference type="ChEBI" id="CHEBI:30616"/>
        <dbReference type="ChEBI" id="CHEBI:61977"/>
        <dbReference type="ChEBI" id="CHEBI:456216"/>
        <dbReference type="EC" id="2.7.11.1"/>
    </reaction>
</comment>
<dbReference type="OrthoDB" id="5979581at2759"/>
<dbReference type="PANTHER" id="PTHR47634">
    <property type="entry name" value="PROTEIN KINASE DOMAIN-CONTAINING PROTEIN-RELATED"/>
    <property type="match status" value="1"/>
</dbReference>
<dbReference type="Gene3D" id="1.10.510.10">
    <property type="entry name" value="Transferase(Phosphotransferase) domain 1"/>
    <property type="match status" value="1"/>
</dbReference>
<keyword evidence="5" id="KW-0418">Kinase</keyword>
<dbReference type="GO" id="GO:0000245">
    <property type="term" value="P:spliceosomal complex assembly"/>
    <property type="evidence" value="ECO:0007669"/>
    <property type="project" value="TreeGrafter"/>
</dbReference>
<dbReference type="PROSITE" id="PS50011">
    <property type="entry name" value="PROTEIN_KINASE_DOM"/>
    <property type="match status" value="1"/>
</dbReference>
<dbReference type="EC" id="2.7.11.1" evidence="1"/>
<dbReference type="Proteomes" id="UP000467700">
    <property type="component" value="Unassembled WGS sequence"/>
</dbReference>
<comment type="catalytic activity">
    <reaction evidence="8">
        <text>L-seryl-[protein] + ATP = O-phospho-L-seryl-[protein] + ADP + H(+)</text>
        <dbReference type="Rhea" id="RHEA:17989"/>
        <dbReference type="Rhea" id="RHEA-COMP:9863"/>
        <dbReference type="Rhea" id="RHEA-COMP:11604"/>
        <dbReference type="ChEBI" id="CHEBI:15378"/>
        <dbReference type="ChEBI" id="CHEBI:29999"/>
        <dbReference type="ChEBI" id="CHEBI:30616"/>
        <dbReference type="ChEBI" id="CHEBI:83421"/>
        <dbReference type="ChEBI" id="CHEBI:456216"/>
        <dbReference type="EC" id="2.7.11.1"/>
    </reaction>
</comment>
<dbReference type="EMBL" id="CACVBS010000037">
    <property type="protein sequence ID" value="CAA7262950.1"/>
    <property type="molecule type" value="Genomic_DNA"/>
</dbReference>
<gene>
    <name evidence="10" type="ORF">AAE3_LOCUS5128</name>
</gene>
<comment type="caution">
    <text evidence="10">The sequence shown here is derived from an EMBL/GenBank/DDBJ whole genome shotgun (WGS) entry which is preliminary data.</text>
</comment>
<protein>
    <recommendedName>
        <fullName evidence="1">non-specific serine/threonine protein kinase</fullName>
        <ecNumber evidence="1">2.7.11.1</ecNumber>
    </recommendedName>
</protein>
<proteinExistence type="predicted"/>
<dbReference type="SMART" id="SM00220">
    <property type="entry name" value="S_TKc"/>
    <property type="match status" value="1"/>
</dbReference>
<dbReference type="GO" id="GO:0005737">
    <property type="term" value="C:cytoplasm"/>
    <property type="evidence" value="ECO:0007669"/>
    <property type="project" value="TreeGrafter"/>
</dbReference>
<feature type="domain" description="Protein kinase" evidence="9">
    <location>
        <begin position="39"/>
        <end position="358"/>
    </location>
</feature>
<evidence type="ECO:0000313" key="11">
    <source>
        <dbReference type="Proteomes" id="UP000467700"/>
    </source>
</evidence>
<keyword evidence="6" id="KW-0067">ATP-binding</keyword>
<evidence type="ECO:0000256" key="8">
    <source>
        <dbReference type="ARBA" id="ARBA00048679"/>
    </source>
</evidence>
<dbReference type="GO" id="GO:0035556">
    <property type="term" value="P:intracellular signal transduction"/>
    <property type="evidence" value="ECO:0007669"/>
    <property type="project" value="TreeGrafter"/>
</dbReference>
<keyword evidence="3" id="KW-0808">Transferase</keyword>
<evidence type="ECO:0000256" key="7">
    <source>
        <dbReference type="ARBA" id="ARBA00047899"/>
    </source>
</evidence>
<dbReference type="GO" id="GO:0005524">
    <property type="term" value="F:ATP binding"/>
    <property type="evidence" value="ECO:0007669"/>
    <property type="project" value="UniProtKB-KW"/>
</dbReference>
<evidence type="ECO:0000256" key="6">
    <source>
        <dbReference type="ARBA" id="ARBA00022840"/>
    </source>
</evidence>
<keyword evidence="2" id="KW-0723">Serine/threonine-protein kinase</keyword>
<keyword evidence="11" id="KW-1185">Reference proteome</keyword>
<evidence type="ECO:0000256" key="1">
    <source>
        <dbReference type="ARBA" id="ARBA00012513"/>
    </source>
</evidence>
<dbReference type="InterPro" id="IPR051334">
    <property type="entry name" value="SRPK"/>
</dbReference>
<evidence type="ECO:0000259" key="9">
    <source>
        <dbReference type="PROSITE" id="PS50011"/>
    </source>
</evidence>